<evidence type="ECO:0000256" key="2">
    <source>
        <dbReference type="ARBA" id="ARBA00022490"/>
    </source>
</evidence>
<comment type="subcellular location">
    <subcellularLocation>
        <location evidence="7">Cytoplasm</location>
        <location evidence="7">Nucleoid</location>
    </subcellularLocation>
</comment>
<proteinExistence type="inferred from homology"/>
<dbReference type="AlphaFoldDB" id="A0A437QL96"/>
<dbReference type="Pfam" id="PF02381">
    <property type="entry name" value="MraZ"/>
    <property type="match status" value="2"/>
</dbReference>
<name>A0A437QL96_9PROT</name>
<comment type="caution">
    <text evidence="9">The sequence shown here is derived from an EMBL/GenBank/DDBJ whole genome shotgun (WGS) entry which is preliminary data.</text>
</comment>
<feature type="domain" description="SpoVT-AbrB" evidence="8">
    <location>
        <begin position="96"/>
        <end position="139"/>
    </location>
</feature>
<dbReference type="GO" id="GO:0009295">
    <property type="term" value="C:nucleoid"/>
    <property type="evidence" value="ECO:0007669"/>
    <property type="project" value="UniProtKB-SubCell"/>
</dbReference>
<dbReference type="GO" id="GO:0000976">
    <property type="term" value="F:transcription cis-regulatory region binding"/>
    <property type="evidence" value="ECO:0007669"/>
    <property type="project" value="TreeGrafter"/>
</dbReference>
<dbReference type="GO" id="GO:0003700">
    <property type="term" value="F:DNA-binding transcription factor activity"/>
    <property type="evidence" value="ECO:0007669"/>
    <property type="project" value="UniProtKB-UniRule"/>
</dbReference>
<dbReference type="HAMAP" id="MF_01008">
    <property type="entry name" value="MraZ"/>
    <property type="match status" value="1"/>
</dbReference>
<feature type="domain" description="SpoVT-AbrB" evidence="8">
    <location>
        <begin position="15"/>
        <end position="65"/>
    </location>
</feature>
<keyword evidence="6 7" id="KW-0804">Transcription</keyword>
<accession>A0A437QL96</accession>
<organism evidence="9 10">
    <name type="scientific">Hwanghaeella grinnelliae</name>
    <dbReference type="NCBI Taxonomy" id="2500179"/>
    <lineage>
        <taxon>Bacteria</taxon>
        <taxon>Pseudomonadati</taxon>
        <taxon>Pseudomonadota</taxon>
        <taxon>Alphaproteobacteria</taxon>
        <taxon>Rhodospirillales</taxon>
        <taxon>Rhodospirillaceae</taxon>
        <taxon>Hwanghaeella</taxon>
    </lineage>
</organism>
<comment type="subunit">
    <text evidence="7">Forms oligomers.</text>
</comment>
<gene>
    <name evidence="7" type="primary">mraZ</name>
    <name evidence="9" type="ORF">EOI86_17255</name>
</gene>
<dbReference type="InterPro" id="IPR037914">
    <property type="entry name" value="SpoVT-AbrB_sf"/>
</dbReference>
<evidence type="ECO:0000256" key="1">
    <source>
        <dbReference type="ARBA" id="ARBA00013860"/>
    </source>
</evidence>
<sequence>MHSGVTRKMPLFTGTYENKVDSKGRVSLPAPFRDRLSQAAGGSGSERSFYIFPSPNSPGLEAADESFMDMVAESIEAQAELFSEEEEALSQIVADALPVSYDSTGRFILPPRFQSHADIGGKALFVGKSKRFQIWDPSTYESYANKARERAKGLTLKLRSGPGGGA</sequence>
<evidence type="ECO:0000256" key="3">
    <source>
        <dbReference type="ARBA" id="ARBA00022737"/>
    </source>
</evidence>
<evidence type="ECO:0000259" key="8">
    <source>
        <dbReference type="PROSITE" id="PS51740"/>
    </source>
</evidence>
<comment type="similarity">
    <text evidence="7">Belongs to the MraZ family.</text>
</comment>
<dbReference type="PROSITE" id="PS51740">
    <property type="entry name" value="SPOVT_ABRB"/>
    <property type="match status" value="2"/>
</dbReference>
<evidence type="ECO:0000256" key="6">
    <source>
        <dbReference type="ARBA" id="ARBA00023163"/>
    </source>
</evidence>
<dbReference type="Gene3D" id="3.40.1550.20">
    <property type="entry name" value="Transcriptional regulator MraZ domain"/>
    <property type="match status" value="1"/>
</dbReference>
<evidence type="ECO:0000256" key="7">
    <source>
        <dbReference type="HAMAP-Rule" id="MF_01008"/>
    </source>
</evidence>
<keyword evidence="10" id="KW-1185">Reference proteome</keyword>
<dbReference type="SUPFAM" id="SSF89447">
    <property type="entry name" value="AbrB/MazE/MraZ-like"/>
    <property type="match status" value="1"/>
</dbReference>
<dbReference type="CDD" id="cd16320">
    <property type="entry name" value="MraZ_N"/>
    <property type="match status" value="1"/>
</dbReference>
<keyword evidence="2 7" id="KW-0963">Cytoplasm</keyword>
<dbReference type="EMBL" id="SADE01000003">
    <property type="protein sequence ID" value="RVU35252.1"/>
    <property type="molecule type" value="Genomic_DNA"/>
</dbReference>
<dbReference type="Proteomes" id="UP000287447">
    <property type="component" value="Unassembled WGS sequence"/>
</dbReference>
<protein>
    <recommendedName>
        <fullName evidence="1 7">Transcriptional regulator MraZ</fullName>
    </recommendedName>
</protein>
<dbReference type="PANTHER" id="PTHR34701:SF1">
    <property type="entry name" value="TRANSCRIPTIONAL REGULATOR MRAZ"/>
    <property type="match status" value="1"/>
</dbReference>
<keyword evidence="3" id="KW-0677">Repeat</keyword>
<dbReference type="InterPro" id="IPR035642">
    <property type="entry name" value="MraZ_N"/>
</dbReference>
<evidence type="ECO:0000313" key="10">
    <source>
        <dbReference type="Proteomes" id="UP000287447"/>
    </source>
</evidence>
<dbReference type="InterPro" id="IPR007159">
    <property type="entry name" value="SpoVT-AbrB_dom"/>
</dbReference>
<dbReference type="PANTHER" id="PTHR34701">
    <property type="entry name" value="TRANSCRIPTIONAL REGULATOR MRAZ"/>
    <property type="match status" value="1"/>
</dbReference>
<dbReference type="InterPro" id="IPR020603">
    <property type="entry name" value="MraZ_dom"/>
</dbReference>
<keyword evidence="4 7" id="KW-0805">Transcription regulation</keyword>
<evidence type="ECO:0000256" key="4">
    <source>
        <dbReference type="ARBA" id="ARBA00023015"/>
    </source>
</evidence>
<dbReference type="GO" id="GO:0005737">
    <property type="term" value="C:cytoplasm"/>
    <property type="evidence" value="ECO:0007669"/>
    <property type="project" value="UniProtKB-UniRule"/>
</dbReference>
<dbReference type="GO" id="GO:2000143">
    <property type="term" value="P:negative regulation of DNA-templated transcription initiation"/>
    <property type="evidence" value="ECO:0007669"/>
    <property type="project" value="TreeGrafter"/>
</dbReference>
<dbReference type="InterPro" id="IPR035644">
    <property type="entry name" value="MraZ_C"/>
</dbReference>
<dbReference type="InterPro" id="IPR003444">
    <property type="entry name" value="MraZ"/>
</dbReference>
<dbReference type="CDD" id="cd16321">
    <property type="entry name" value="MraZ_C"/>
    <property type="match status" value="1"/>
</dbReference>
<keyword evidence="5 7" id="KW-0238">DNA-binding</keyword>
<dbReference type="InterPro" id="IPR038619">
    <property type="entry name" value="MraZ_sf"/>
</dbReference>
<reference evidence="10" key="1">
    <citation type="submission" date="2019-01" db="EMBL/GenBank/DDBJ databases">
        <title>Gri0909 isolated from a small marine red alga.</title>
        <authorList>
            <person name="Kim J."/>
            <person name="Jeong S.E."/>
            <person name="Jeon C.O."/>
        </authorList>
    </citation>
    <scope>NUCLEOTIDE SEQUENCE [LARGE SCALE GENOMIC DNA]</scope>
    <source>
        <strain evidence="10">Gri0909</strain>
    </source>
</reference>
<evidence type="ECO:0000313" key="9">
    <source>
        <dbReference type="EMBL" id="RVU35252.1"/>
    </source>
</evidence>
<evidence type="ECO:0000256" key="5">
    <source>
        <dbReference type="ARBA" id="ARBA00023125"/>
    </source>
</evidence>